<dbReference type="SUPFAM" id="SSF52540">
    <property type="entry name" value="P-loop containing nucleoside triphosphate hydrolases"/>
    <property type="match status" value="1"/>
</dbReference>
<sequence>MDTAPARVRSGRAGDDFDGTHGGAAPDRAVATTDEGVGAAAPRTGAGAAGVRAMPEDDAVPRQSAPAALPVVAPADQPAFAPALRPGGLHDLRRGPRPDALHYGPADLLVVSGLPGAGKSTLMARCAAHARLIDSQHVRESYQARLPESVPYRLFRPFVRLTHYWRLGAALRRGGPVVVHDCGTVPFVRGWLTRAAHRQGRAVHLLILDVDPATARAGQQARGRAVSAREFARHRAVAARALDGLSASDAPPAGWRSAVVIDRPAAGALREIRFTADG</sequence>
<keyword evidence="3" id="KW-1185">Reference proteome</keyword>
<evidence type="ECO:0000313" key="2">
    <source>
        <dbReference type="EMBL" id="GAA4990272.1"/>
    </source>
</evidence>
<evidence type="ECO:0000256" key="1">
    <source>
        <dbReference type="SAM" id="MobiDB-lite"/>
    </source>
</evidence>
<gene>
    <name evidence="2" type="ORF">GCM10023205_71970</name>
</gene>
<reference evidence="3" key="1">
    <citation type="journal article" date="2019" name="Int. J. Syst. Evol. Microbiol.">
        <title>The Global Catalogue of Microorganisms (GCM) 10K type strain sequencing project: providing services to taxonomists for standard genome sequencing and annotation.</title>
        <authorList>
            <consortium name="The Broad Institute Genomics Platform"/>
            <consortium name="The Broad Institute Genome Sequencing Center for Infectious Disease"/>
            <person name="Wu L."/>
            <person name="Ma J."/>
        </authorList>
    </citation>
    <scope>NUCLEOTIDE SEQUENCE [LARGE SCALE GENOMIC DNA]</scope>
    <source>
        <strain evidence="3">JCM 17986</strain>
    </source>
</reference>
<comment type="caution">
    <text evidence="2">The sequence shown here is derived from an EMBL/GenBank/DDBJ whole genome shotgun (WGS) entry which is preliminary data.</text>
</comment>
<dbReference type="Pfam" id="PF13671">
    <property type="entry name" value="AAA_33"/>
    <property type="match status" value="1"/>
</dbReference>
<name>A0ABP9I8C5_9ACTN</name>
<evidence type="ECO:0008006" key="4">
    <source>
        <dbReference type="Google" id="ProtNLM"/>
    </source>
</evidence>
<organism evidence="2 3">
    <name type="scientific">Yinghuangia aomiensis</name>
    <dbReference type="NCBI Taxonomy" id="676205"/>
    <lineage>
        <taxon>Bacteria</taxon>
        <taxon>Bacillati</taxon>
        <taxon>Actinomycetota</taxon>
        <taxon>Actinomycetes</taxon>
        <taxon>Kitasatosporales</taxon>
        <taxon>Streptomycetaceae</taxon>
        <taxon>Yinghuangia</taxon>
    </lineage>
</organism>
<dbReference type="EMBL" id="BAABHS010000039">
    <property type="protein sequence ID" value="GAA4990272.1"/>
    <property type="molecule type" value="Genomic_DNA"/>
</dbReference>
<proteinExistence type="predicted"/>
<evidence type="ECO:0000313" key="3">
    <source>
        <dbReference type="Proteomes" id="UP001500466"/>
    </source>
</evidence>
<dbReference type="Proteomes" id="UP001500466">
    <property type="component" value="Unassembled WGS sequence"/>
</dbReference>
<dbReference type="Gene3D" id="3.40.50.300">
    <property type="entry name" value="P-loop containing nucleotide triphosphate hydrolases"/>
    <property type="match status" value="1"/>
</dbReference>
<accession>A0ABP9I8C5</accession>
<dbReference type="InterPro" id="IPR027417">
    <property type="entry name" value="P-loop_NTPase"/>
</dbReference>
<feature type="region of interest" description="Disordered" evidence="1">
    <location>
        <begin position="1"/>
        <end position="65"/>
    </location>
</feature>
<feature type="compositionally biased region" description="Low complexity" evidence="1">
    <location>
        <begin position="36"/>
        <end position="53"/>
    </location>
</feature>
<protein>
    <recommendedName>
        <fullName evidence="4">AAA domain-containing protein</fullName>
    </recommendedName>
</protein>